<evidence type="ECO:0000259" key="3">
    <source>
        <dbReference type="Pfam" id="PF13360"/>
    </source>
</evidence>
<feature type="signal peptide" evidence="2">
    <location>
        <begin position="1"/>
        <end position="23"/>
    </location>
</feature>
<dbReference type="SUPFAM" id="SSF50998">
    <property type="entry name" value="Quinoprotein alcohol dehydrogenase-like"/>
    <property type="match status" value="1"/>
</dbReference>
<feature type="compositionally biased region" description="Low complexity" evidence="1">
    <location>
        <begin position="39"/>
        <end position="49"/>
    </location>
</feature>
<sequence length="784" mass="82022">MSRALRRTAAAVAVVLLALSACDGGDPEPGPGAKGGGSAAAEPAELSPDWSHETSRSGLVARVTPMTDGYLLLDDGLTALGTDGSVRWRQQPTDLCATSAPNEAGDVAFSHGRKCRSVSVVDGATGELRWTVRVPLVSKQYDSGAMQVALGAKAVTLVQFCGQVTRLAVDDGRKLGVIAPHDRKCANEADSDGRTLAVWHDPVDASTPDDHGTGWIPQTPGEGAFELYDVDSGELLWRRKTNRRGGDLAEGAVISSDPLVLALTEKGHTTLRLHSRTDPTPGAYVGWQLDAVAGSSFTALGVVDGVLVGSVAGGRPTPLTGPRLYAFDLTTGEQLWIRDVNPPVVSTLSTSVAGVDADGVVVATSASDGDGGRTWLARWDLRTGEDSGVIGVLPRQWSAVGLDGEAVLLGTGDSVARVPLRPADAEVAAPRADLAWRDGDVPAVPADCLAVGDPTLHLLGLDASRDLPTPLSCHWAESAEPSYSSRDLWVNVTIAAPTGDGDTGTTAEENAERTIRQLVDDPPGGGGIRTKLELGKAEQVAGLGDEAYAVSGARLSGSTGYDTAGYLAVRVRNVVVVARYAGGFDIPYRHAAPAPLAQVEEGLLRAARETLASYGLDLGPDPTLPADGDHTEVPDVCTLLDDDARGAGLTEKTAVTRKGYGPRVSSCAWSQTGDRADDLTVHAYAVEGSRLSGGDAVATAEAIHAASVHRGTRRVKDLADRADLFRDDATEAEDGYDHSRRELWVRDGNLLIDIEYARWGAGLGDGTEAEVVRLARKVLRASRG</sequence>
<comment type="caution">
    <text evidence="4">The sequence shown here is derived from an EMBL/GenBank/DDBJ whole genome shotgun (WGS) entry which is preliminary data.</text>
</comment>
<evidence type="ECO:0000313" key="4">
    <source>
        <dbReference type="EMBL" id="GAA1549496.1"/>
    </source>
</evidence>
<dbReference type="EMBL" id="BAAAOR010000055">
    <property type="protein sequence ID" value="GAA1549496.1"/>
    <property type="molecule type" value="Genomic_DNA"/>
</dbReference>
<dbReference type="InterPro" id="IPR011047">
    <property type="entry name" value="Quinoprotein_ADH-like_sf"/>
</dbReference>
<evidence type="ECO:0000256" key="1">
    <source>
        <dbReference type="SAM" id="MobiDB-lite"/>
    </source>
</evidence>
<keyword evidence="5" id="KW-1185">Reference proteome</keyword>
<evidence type="ECO:0000256" key="2">
    <source>
        <dbReference type="SAM" id="SignalP"/>
    </source>
</evidence>
<organism evidence="4 5">
    <name type="scientific">Nocardioides humi</name>
    <dbReference type="NCBI Taxonomy" id="449461"/>
    <lineage>
        <taxon>Bacteria</taxon>
        <taxon>Bacillati</taxon>
        <taxon>Actinomycetota</taxon>
        <taxon>Actinomycetes</taxon>
        <taxon>Propionibacteriales</taxon>
        <taxon>Nocardioidaceae</taxon>
        <taxon>Nocardioides</taxon>
    </lineage>
</organism>
<name>A0ABN2BY08_9ACTN</name>
<feature type="chain" id="PRO_5047240153" description="Pyrrolo-quinoline quinone repeat domain-containing protein" evidence="2">
    <location>
        <begin position="24"/>
        <end position="784"/>
    </location>
</feature>
<evidence type="ECO:0000313" key="5">
    <source>
        <dbReference type="Proteomes" id="UP001500842"/>
    </source>
</evidence>
<feature type="domain" description="Pyrrolo-quinoline quinone repeat" evidence="3">
    <location>
        <begin position="58"/>
        <end position="175"/>
    </location>
</feature>
<dbReference type="PROSITE" id="PS51257">
    <property type="entry name" value="PROKAR_LIPOPROTEIN"/>
    <property type="match status" value="1"/>
</dbReference>
<reference evidence="4 5" key="1">
    <citation type="journal article" date="2019" name="Int. J. Syst. Evol. Microbiol.">
        <title>The Global Catalogue of Microorganisms (GCM) 10K type strain sequencing project: providing services to taxonomists for standard genome sequencing and annotation.</title>
        <authorList>
            <consortium name="The Broad Institute Genomics Platform"/>
            <consortium name="The Broad Institute Genome Sequencing Center for Infectious Disease"/>
            <person name="Wu L."/>
            <person name="Ma J."/>
        </authorList>
    </citation>
    <scope>NUCLEOTIDE SEQUENCE [LARGE SCALE GENOMIC DNA]</scope>
    <source>
        <strain evidence="4 5">JCM 14942</strain>
    </source>
</reference>
<keyword evidence="2" id="KW-0732">Signal</keyword>
<gene>
    <name evidence="4" type="ORF">GCM10009788_59140</name>
</gene>
<accession>A0ABN2BY08</accession>
<proteinExistence type="predicted"/>
<dbReference type="InterPro" id="IPR015943">
    <property type="entry name" value="WD40/YVTN_repeat-like_dom_sf"/>
</dbReference>
<dbReference type="RefSeq" id="WP_141006042.1">
    <property type="nucleotide sequence ID" value="NZ_BAAAOR010000055.1"/>
</dbReference>
<dbReference type="Pfam" id="PF13360">
    <property type="entry name" value="PQQ_2"/>
    <property type="match status" value="1"/>
</dbReference>
<protein>
    <recommendedName>
        <fullName evidence="3">Pyrrolo-quinoline quinone repeat domain-containing protein</fullName>
    </recommendedName>
</protein>
<dbReference type="InterPro" id="IPR002372">
    <property type="entry name" value="PQQ_rpt_dom"/>
</dbReference>
<dbReference type="Gene3D" id="2.130.10.10">
    <property type="entry name" value="YVTN repeat-like/Quinoprotein amine dehydrogenase"/>
    <property type="match status" value="1"/>
</dbReference>
<feature type="region of interest" description="Disordered" evidence="1">
    <location>
        <begin position="27"/>
        <end position="56"/>
    </location>
</feature>
<dbReference type="Proteomes" id="UP001500842">
    <property type="component" value="Unassembled WGS sequence"/>
</dbReference>